<dbReference type="Gene3D" id="3.40.50.450">
    <property type="match status" value="1"/>
</dbReference>
<accession>A0A7C3CLM3</accession>
<dbReference type="GO" id="GO:0008714">
    <property type="term" value="F:AMP nucleosidase activity"/>
    <property type="evidence" value="ECO:0007669"/>
    <property type="project" value="UniProtKB-EC"/>
</dbReference>
<dbReference type="PANTHER" id="PTHR43393:SF2">
    <property type="entry name" value="CYTOKININ RIBOSIDE 5'-MONOPHOSPHATE PHOSPHORIBOHYDROLASE"/>
    <property type="match status" value="1"/>
</dbReference>
<organism evidence="3">
    <name type="scientific">Thermosulfurimonas dismutans</name>
    <dbReference type="NCBI Taxonomy" id="999894"/>
    <lineage>
        <taxon>Bacteria</taxon>
        <taxon>Pseudomonadati</taxon>
        <taxon>Thermodesulfobacteriota</taxon>
        <taxon>Thermodesulfobacteria</taxon>
        <taxon>Thermodesulfobacteriales</taxon>
        <taxon>Thermodesulfobacteriaceae</taxon>
        <taxon>Thermosulfurimonas</taxon>
    </lineage>
</organism>
<keyword evidence="2" id="KW-0378">Hydrolase</keyword>
<evidence type="ECO:0000256" key="2">
    <source>
        <dbReference type="RuleBase" id="RU363015"/>
    </source>
</evidence>
<dbReference type="GO" id="GO:0009691">
    <property type="term" value="P:cytokinin biosynthetic process"/>
    <property type="evidence" value="ECO:0007669"/>
    <property type="project" value="UniProtKB-UniRule"/>
</dbReference>
<dbReference type="EC" id="3.2.2.n1" evidence="2"/>
<name>A0A7C3CLM3_9BACT</name>
<dbReference type="Pfam" id="PF03641">
    <property type="entry name" value="Lysine_decarbox"/>
    <property type="match status" value="1"/>
</dbReference>
<dbReference type="GO" id="GO:0005829">
    <property type="term" value="C:cytosol"/>
    <property type="evidence" value="ECO:0007669"/>
    <property type="project" value="TreeGrafter"/>
</dbReference>
<dbReference type="SUPFAM" id="SSF102405">
    <property type="entry name" value="MCP/YpsA-like"/>
    <property type="match status" value="1"/>
</dbReference>
<dbReference type="PANTHER" id="PTHR43393">
    <property type="entry name" value="CYTOKININ RIBOSIDE 5'-MONOPHOSPHATE PHOSPHORIBOHYDROLASE"/>
    <property type="match status" value="1"/>
</dbReference>
<sequence length="223" mass="25067">MKQELDEKQYVLNGLAARESWRLFKIMAEFVEGFEELPRVYPAVTIFGSTRVRPGDPCYEKAEEIARELVRAGFSVITGGGPGVMEAANKGAAEAGGWSVGINIRLPLEQEPNPYANLKLEVRYFFVRKVLMAKYAVAFVFLPGGYGTLDELFEVITLVQTRKIRPVPVVLVGREYWQGLVEWLRHTVLSGGKISDSDLDLFTVLDDPGEVVNYIREHLSLRD</sequence>
<reference evidence="3" key="1">
    <citation type="journal article" date="2020" name="mSystems">
        <title>Genome- and Community-Level Interaction Insights into Carbon Utilization and Element Cycling Functions of Hydrothermarchaeota in Hydrothermal Sediment.</title>
        <authorList>
            <person name="Zhou Z."/>
            <person name="Liu Y."/>
            <person name="Xu W."/>
            <person name="Pan J."/>
            <person name="Luo Z.H."/>
            <person name="Li M."/>
        </authorList>
    </citation>
    <scope>NUCLEOTIDE SEQUENCE [LARGE SCALE GENOMIC DNA]</scope>
    <source>
        <strain evidence="3">HyVt-483</strain>
    </source>
</reference>
<dbReference type="NCBIfam" id="TIGR00730">
    <property type="entry name" value="Rossman fold protein, TIGR00730 family"/>
    <property type="match status" value="1"/>
</dbReference>
<gene>
    <name evidence="3" type="ORF">ENJ40_00755</name>
</gene>
<evidence type="ECO:0000256" key="1">
    <source>
        <dbReference type="ARBA" id="ARBA00000274"/>
    </source>
</evidence>
<dbReference type="InterPro" id="IPR031100">
    <property type="entry name" value="LOG_fam"/>
</dbReference>
<evidence type="ECO:0000313" key="3">
    <source>
        <dbReference type="EMBL" id="HFC96975.1"/>
    </source>
</evidence>
<dbReference type="InterPro" id="IPR005269">
    <property type="entry name" value="LOG"/>
</dbReference>
<dbReference type="InterPro" id="IPR052341">
    <property type="entry name" value="LOG_family_nucleotidases"/>
</dbReference>
<dbReference type="AlphaFoldDB" id="A0A7C3CLM3"/>
<proteinExistence type="inferred from homology"/>
<comment type="similarity">
    <text evidence="2">Belongs to the LOG family.</text>
</comment>
<comment type="caution">
    <text evidence="3">The sequence shown here is derived from an EMBL/GenBank/DDBJ whole genome shotgun (WGS) entry which is preliminary data.</text>
</comment>
<comment type="catalytic activity">
    <reaction evidence="1">
        <text>AMP + H2O = D-ribose 5-phosphate + adenine</text>
        <dbReference type="Rhea" id="RHEA:20129"/>
        <dbReference type="ChEBI" id="CHEBI:15377"/>
        <dbReference type="ChEBI" id="CHEBI:16708"/>
        <dbReference type="ChEBI" id="CHEBI:78346"/>
        <dbReference type="ChEBI" id="CHEBI:456215"/>
        <dbReference type="EC" id="3.2.2.4"/>
    </reaction>
</comment>
<keyword evidence="2" id="KW-0203">Cytokinin biosynthesis</keyword>
<dbReference type="Proteomes" id="UP000886043">
    <property type="component" value="Unassembled WGS sequence"/>
</dbReference>
<protein>
    <recommendedName>
        <fullName evidence="2">Cytokinin riboside 5'-monophosphate phosphoribohydrolase</fullName>
        <ecNumber evidence="2">3.2.2.n1</ecNumber>
    </recommendedName>
</protein>
<dbReference type="EMBL" id="DRMH01000012">
    <property type="protein sequence ID" value="HFC96975.1"/>
    <property type="molecule type" value="Genomic_DNA"/>
</dbReference>